<dbReference type="PANTHER" id="PTHR32347">
    <property type="entry name" value="EFFLUX SYSTEM COMPONENT YKNX-RELATED"/>
    <property type="match status" value="1"/>
</dbReference>
<feature type="region of interest" description="Disordered" evidence="3">
    <location>
        <begin position="308"/>
        <end position="340"/>
    </location>
</feature>
<dbReference type="Gene3D" id="1.10.287.470">
    <property type="entry name" value="Helix hairpin bin"/>
    <property type="match status" value="1"/>
</dbReference>
<reference evidence="6 7" key="1">
    <citation type="submission" date="2023-01" db="EMBL/GenBank/DDBJ databases">
        <title>Cultivation and genomic characterization of new, ubiquitous marine nitrite-oxidizing bacteria from the Nitrospirales.</title>
        <authorList>
            <person name="Mueller A.J."/>
            <person name="Daebeler A."/>
            <person name="Herbold C.W."/>
            <person name="Kirkegaard R.H."/>
            <person name="Daims H."/>
        </authorList>
    </citation>
    <scope>NUCLEOTIDE SEQUENCE [LARGE SCALE GENOMIC DNA]</scope>
    <source>
        <strain evidence="6 7">DK</strain>
    </source>
</reference>
<keyword evidence="4" id="KW-0812">Transmembrane</keyword>
<dbReference type="KEGG" id="nneo:PQG83_13090"/>
<dbReference type="Proteomes" id="UP001302494">
    <property type="component" value="Chromosome"/>
</dbReference>
<organism evidence="6 7">
    <name type="scientific">Candidatus Nitrospira neomarina</name>
    <dbReference type="NCBI Taxonomy" id="3020899"/>
    <lineage>
        <taxon>Bacteria</taxon>
        <taxon>Pseudomonadati</taxon>
        <taxon>Nitrospirota</taxon>
        <taxon>Nitrospiria</taxon>
        <taxon>Nitrospirales</taxon>
        <taxon>Nitrospiraceae</taxon>
        <taxon>Nitrospira</taxon>
    </lineage>
</organism>
<dbReference type="Gene3D" id="2.40.30.170">
    <property type="match status" value="1"/>
</dbReference>
<dbReference type="AlphaFoldDB" id="A0AA96GKI4"/>
<keyword evidence="4" id="KW-1133">Transmembrane helix</keyword>
<evidence type="ECO:0000256" key="2">
    <source>
        <dbReference type="ARBA" id="ARBA00023054"/>
    </source>
</evidence>
<dbReference type="RefSeq" id="WP_312741785.1">
    <property type="nucleotide sequence ID" value="NZ_CP116968.1"/>
</dbReference>
<dbReference type="InterPro" id="IPR058625">
    <property type="entry name" value="MdtA-like_BSH"/>
</dbReference>
<comment type="subcellular location">
    <subcellularLocation>
        <location evidence="1">Cell envelope</location>
    </subcellularLocation>
</comment>
<dbReference type="InterPro" id="IPR050465">
    <property type="entry name" value="UPF0194_transport"/>
</dbReference>
<protein>
    <submittedName>
        <fullName evidence="6">Efflux RND transporter periplasmic adaptor subunit</fullName>
    </submittedName>
</protein>
<feature type="domain" description="Multidrug resistance protein MdtA-like barrel-sandwich hybrid" evidence="5">
    <location>
        <begin position="59"/>
        <end position="213"/>
    </location>
</feature>
<accession>A0AA96GKI4</accession>
<dbReference type="Pfam" id="PF25917">
    <property type="entry name" value="BSH_RND"/>
    <property type="match status" value="1"/>
</dbReference>
<evidence type="ECO:0000256" key="4">
    <source>
        <dbReference type="SAM" id="Phobius"/>
    </source>
</evidence>
<dbReference type="Gene3D" id="2.40.50.100">
    <property type="match status" value="1"/>
</dbReference>
<feature type="compositionally biased region" description="Polar residues" evidence="3">
    <location>
        <begin position="312"/>
        <end position="340"/>
    </location>
</feature>
<feature type="transmembrane region" description="Helical" evidence="4">
    <location>
        <begin position="6"/>
        <end position="25"/>
    </location>
</feature>
<keyword evidence="7" id="KW-1185">Reference proteome</keyword>
<dbReference type="EMBL" id="CP116968">
    <property type="protein sequence ID" value="WNM60693.1"/>
    <property type="molecule type" value="Genomic_DNA"/>
</dbReference>
<evidence type="ECO:0000259" key="5">
    <source>
        <dbReference type="Pfam" id="PF25917"/>
    </source>
</evidence>
<dbReference type="PANTHER" id="PTHR32347:SF27">
    <property type="entry name" value="RND EFFLUX PUMP MEMBRANE FUSION PROTEIN BARREL-SANDWICH DOMAIN-CONTAINING PROTEIN"/>
    <property type="match status" value="1"/>
</dbReference>
<name>A0AA96GKI4_9BACT</name>
<evidence type="ECO:0000313" key="7">
    <source>
        <dbReference type="Proteomes" id="UP001302494"/>
    </source>
</evidence>
<keyword evidence="4" id="KW-0472">Membrane</keyword>
<keyword evidence="2" id="KW-0175">Coiled coil</keyword>
<evidence type="ECO:0000313" key="6">
    <source>
        <dbReference type="EMBL" id="WNM60693.1"/>
    </source>
</evidence>
<evidence type="ECO:0000256" key="1">
    <source>
        <dbReference type="ARBA" id="ARBA00004196"/>
    </source>
</evidence>
<sequence>MVLRRLSFWIALGGIILTIATLWGANKKVAPPPPMEAPPQNPYPVTVAAAGIIEAVNENVRIAPPVSGLVTKVYVTVADHVEQGDPLFQLDDRELRAQLQTKTDSLPSAAARIAEQQIRLRDVQDQLKRLQSVTDRRAVSEDDVKRKWHEAEGAKRALIRARADFHLARTERDEVQALLNRLTVRAPRVATILQVNVRAGEYATVNAIEPLIILGDTETLQVRADIDEVNAPLVVPGSPAVAYLKGYTDQAIPLTFDRIEPYIVPKRSLTGDNRERVDTRVLQVIYRFERPPFPVYVGQQVDVYIERPVERVSSQDPNRSKNGTRPSDTSRPLSETGETP</sequence>
<gene>
    <name evidence="6" type="ORF">PQG83_13090</name>
</gene>
<evidence type="ECO:0000256" key="3">
    <source>
        <dbReference type="SAM" id="MobiDB-lite"/>
    </source>
</evidence>
<dbReference type="SUPFAM" id="SSF111369">
    <property type="entry name" value="HlyD-like secretion proteins"/>
    <property type="match status" value="1"/>
</dbReference>
<proteinExistence type="predicted"/>
<dbReference type="GO" id="GO:0030313">
    <property type="term" value="C:cell envelope"/>
    <property type="evidence" value="ECO:0007669"/>
    <property type="project" value="UniProtKB-SubCell"/>
</dbReference>